<feature type="transmembrane region" description="Helical" evidence="8">
    <location>
        <begin position="314"/>
        <end position="340"/>
    </location>
</feature>
<comment type="similarity">
    <text evidence="2">Belongs to the V-ATPase 116 kDa subunit family.</text>
</comment>
<dbReference type="AlphaFoldDB" id="I4BA66"/>
<keyword evidence="10" id="KW-1185">Reference proteome</keyword>
<sequence length="632" mass="69436">MYSLSLLLFYTEKKRMLRALQNLGVVDLNLVKTETERIKRAAQNVTGLRKSLAQILQAKRELPQGSVLPEVALPHESAAQLNLITGLLQQKERYEKALGELAEQYTRYAPWGEIPVDGIALLAQHGIGVHLFSGSEKFFDRYDFGDQCVEEISRGGNSVRFALLTLHADAPVIPFQKFAVPGTNLEAMRREREFLEKKLLETKTRLAALATGVQSLMQSAAHLETQRSFETAKHSLEADKTGTVYRISGYFPAARLPAVKNFFEERKLAYEIGEPAEGENPPVLLSNGRFAKIFEPITGIFSLPDYRELDPTPLFAPFFTLFFGFCMGDVGYGLVLLSISISLSLKKSLRKIGLLGVILSAATIGSGVLMNSFFGANLFVRDGQGLIAAKSDPAFFAAYTVQGKTVFPAMTLSLLIGCLQIFTAFMLQSVNEILVLGWRYGVKALAMLMISGPAFILAAHTNFMGLGFDRSFVIGPVAVGRFLTSVPEQVAQAILTAGVVLFFFFGSPDRKFFTRPLAALWDFYGFSTGLLGDFLSYIRLFALALAGGLLGNAFNQIAFMLLPRTAAGATDYASPWIVGTVLILVVGHTLNFALGALGAFVHPLRLTFVEFYKNINFRGGGRLYNPFRRAQA</sequence>
<evidence type="ECO:0000256" key="6">
    <source>
        <dbReference type="ARBA" id="ARBA00023065"/>
    </source>
</evidence>
<keyword evidence="6" id="KW-0406">Ion transport</keyword>
<keyword evidence="4 8" id="KW-0812">Transmembrane</keyword>
<evidence type="ECO:0000256" key="7">
    <source>
        <dbReference type="ARBA" id="ARBA00023136"/>
    </source>
</evidence>
<dbReference type="EMBL" id="CP002959">
    <property type="protein sequence ID" value="AFM14173.1"/>
    <property type="molecule type" value="Genomic_DNA"/>
</dbReference>
<feature type="transmembrane region" description="Helical" evidence="8">
    <location>
        <begin position="574"/>
        <end position="601"/>
    </location>
</feature>
<protein>
    <submittedName>
        <fullName evidence="9">V-type ATPase 116 kDa subunit</fullName>
    </submittedName>
</protein>
<keyword evidence="7 8" id="KW-0472">Membrane</keyword>
<feature type="transmembrane region" description="Helical" evidence="8">
    <location>
        <begin position="352"/>
        <end position="374"/>
    </location>
</feature>
<dbReference type="GO" id="GO:0033179">
    <property type="term" value="C:proton-transporting V-type ATPase, V0 domain"/>
    <property type="evidence" value="ECO:0007669"/>
    <property type="project" value="InterPro"/>
</dbReference>
<feature type="transmembrane region" description="Helical" evidence="8">
    <location>
        <begin position="540"/>
        <end position="562"/>
    </location>
</feature>
<comment type="subcellular location">
    <subcellularLocation>
        <location evidence="1">Membrane</location>
        <topology evidence="1">Multi-pass membrane protein</topology>
    </subcellularLocation>
</comment>
<accession>I4BA66</accession>
<name>I4BA66_TURPD</name>
<dbReference type="STRING" id="869212.Turpa_3537"/>
<evidence type="ECO:0000313" key="9">
    <source>
        <dbReference type="EMBL" id="AFM14173.1"/>
    </source>
</evidence>
<gene>
    <name evidence="9" type="ordered locus">Turpa_3537</name>
</gene>
<evidence type="ECO:0000256" key="4">
    <source>
        <dbReference type="ARBA" id="ARBA00022692"/>
    </source>
</evidence>
<dbReference type="KEGG" id="tpx:Turpa_3537"/>
<keyword evidence="5 8" id="KW-1133">Transmembrane helix</keyword>
<dbReference type="GO" id="GO:0007035">
    <property type="term" value="P:vacuolar acidification"/>
    <property type="evidence" value="ECO:0007669"/>
    <property type="project" value="TreeGrafter"/>
</dbReference>
<proteinExistence type="inferred from homology"/>
<keyword evidence="3" id="KW-0813">Transport</keyword>
<dbReference type="Pfam" id="PF01496">
    <property type="entry name" value="V_ATPase_I"/>
    <property type="match status" value="1"/>
</dbReference>
<dbReference type="HOGENOM" id="CLU_025558_1_1_12"/>
<feature type="transmembrane region" description="Helical" evidence="8">
    <location>
        <begin position="406"/>
        <end position="428"/>
    </location>
</feature>
<evidence type="ECO:0000256" key="3">
    <source>
        <dbReference type="ARBA" id="ARBA00022448"/>
    </source>
</evidence>
<evidence type="ECO:0000256" key="1">
    <source>
        <dbReference type="ARBA" id="ARBA00004141"/>
    </source>
</evidence>
<dbReference type="GO" id="GO:0016471">
    <property type="term" value="C:vacuolar proton-transporting V-type ATPase complex"/>
    <property type="evidence" value="ECO:0007669"/>
    <property type="project" value="TreeGrafter"/>
</dbReference>
<evidence type="ECO:0000313" key="10">
    <source>
        <dbReference type="Proteomes" id="UP000006048"/>
    </source>
</evidence>
<dbReference type="PANTHER" id="PTHR11629">
    <property type="entry name" value="VACUOLAR PROTON ATPASES"/>
    <property type="match status" value="1"/>
</dbReference>
<feature type="transmembrane region" description="Helical" evidence="8">
    <location>
        <begin position="490"/>
        <end position="507"/>
    </location>
</feature>
<dbReference type="GO" id="GO:0051117">
    <property type="term" value="F:ATPase binding"/>
    <property type="evidence" value="ECO:0007669"/>
    <property type="project" value="TreeGrafter"/>
</dbReference>
<evidence type="ECO:0000256" key="8">
    <source>
        <dbReference type="SAM" id="Phobius"/>
    </source>
</evidence>
<dbReference type="Proteomes" id="UP000006048">
    <property type="component" value="Chromosome"/>
</dbReference>
<dbReference type="GO" id="GO:0046961">
    <property type="term" value="F:proton-transporting ATPase activity, rotational mechanism"/>
    <property type="evidence" value="ECO:0007669"/>
    <property type="project" value="InterPro"/>
</dbReference>
<organism evidence="9 10">
    <name type="scientific">Turneriella parva (strain ATCC BAA-1111 / DSM 21527 / NCTC 11395 / H)</name>
    <name type="common">Leptospira parva</name>
    <dbReference type="NCBI Taxonomy" id="869212"/>
    <lineage>
        <taxon>Bacteria</taxon>
        <taxon>Pseudomonadati</taxon>
        <taxon>Spirochaetota</taxon>
        <taxon>Spirochaetia</taxon>
        <taxon>Leptospirales</taxon>
        <taxon>Leptospiraceae</taxon>
        <taxon>Turneriella</taxon>
    </lineage>
</organism>
<evidence type="ECO:0000256" key="2">
    <source>
        <dbReference type="ARBA" id="ARBA00009904"/>
    </source>
</evidence>
<dbReference type="PANTHER" id="PTHR11629:SF63">
    <property type="entry name" value="V-TYPE PROTON ATPASE SUBUNIT A"/>
    <property type="match status" value="1"/>
</dbReference>
<dbReference type="PATRIC" id="fig|869212.3.peg.3575"/>
<dbReference type="InterPro" id="IPR002490">
    <property type="entry name" value="V-ATPase_116kDa_su"/>
</dbReference>
<feature type="transmembrane region" description="Helical" evidence="8">
    <location>
        <begin position="440"/>
        <end position="459"/>
    </location>
</feature>
<evidence type="ECO:0000256" key="5">
    <source>
        <dbReference type="ARBA" id="ARBA00022989"/>
    </source>
</evidence>
<reference evidence="9 10" key="1">
    <citation type="submission" date="2012-06" db="EMBL/GenBank/DDBJ databases">
        <title>The complete chromosome of genome of Turneriella parva DSM 21527.</title>
        <authorList>
            <consortium name="US DOE Joint Genome Institute (JGI-PGF)"/>
            <person name="Lucas S."/>
            <person name="Han J."/>
            <person name="Lapidus A."/>
            <person name="Bruce D."/>
            <person name="Goodwin L."/>
            <person name="Pitluck S."/>
            <person name="Peters L."/>
            <person name="Kyrpides N."/>
            <person name="Mavromatis K."/>
            <person name="Ivanova N."/>
            <person name="Mikhailova N."/>
            <person name="Chertkov O."/>
            <person name="Detter J.C."/>
            <person name="Tapia R."/>
            <person name="Han C."/>
            <person name="Land M."/>
            <person name="Hauser L."/>
            <person name="Markowitz V."/>
            <person name="Cheng J.-F."/>
            <person name="Hugenholtz P."/>
            <person name="Woyke T."/>
            <person name="Wu D."/>
            <person name="Gronow S."/>
            <person name="Wellnitz S."/>
            <person name="Brambilla E."/>
            <person name="Klenk H.-P."/>
            <person name="Eisen J.A."/>
        </authorList>
    </citation>
    <scope>NUCLEOTIDE SEQUENCE [LARGE SCALE GENOMIC DNA]</scope>
    <source>
        <strain evidence="10">ATCC BAA-1111 / DSM 21527 / NCTC 11395 / H</strain>
    </source>
</reference>